<reference evidence="4" key="2">
    <citation type="submission" date="2015-01" db="EMBL/GenBank/DDBJ databases">
        <title>Evolutionary Origins and Diversification of the Mycorrhizal Mutualists.</title>
        <authorList>
            <consortium name="DOE Joint Genome Institute"/>
            <consortium name="Mycorrhizal Genomics Consortium"/>
            <person name="Kohler A."/>
            <person name="Kuo A."/>
            <person name="Nagy L.G."/>
            <person name="Floudas D."/>
            <person name="Copeland A."/>
            <person name="Barry K.W."/>
            <person name="Cichocki N."/>
            <person name="Veneault-Fourrey C."/>
            <person name="LaButti K."/>
            <person name="Lindquist E.A."/>
            <person name="Lipzen A."/>
            <person name="Lundell T."/>
            <person name="Morin E."/>
            <person name="Murat C."/>
            <person name="Riley R."/>
            <person name="Ohm R."/>
            <person name="Sun H."/>
            <person name="Tunlid A."/>
            <person name="Henrissat B."/>
            <person name="Grigoriev I.V."/>
            <person name="Hibbett D.S."/>
            <person name="Martin F."/>
        </authorList>
    </citation>
    <scope>NUCLEOTIDE SEQUENCE [LARGE SCALE GENOMIC DNA]</scope>
    <source>
        <strain evidence="4">MUT 4182</strain>
    </source>
</reference>
<sequence length="193" mass="19759">MFGFAKIVAAVSLAVALVGAAPTVHRRQSACFLVGKIALPAEVASSIPALVSSVTCGSTTIANTGGVPDVVSGGISYSSIDFQSSSKSPVGFALAKFKTPTDPATADLTTLQNQLNTYLAMEAGVRSTGSSILGKLKGAKFFLQFQISRVRTAKGETLGVADTVEHQLGKVLKNAVGATQAEKDAVTALSKQL</sequence>
<keyword evidence="4" id="KW-1185">Reference proteome</keyword>
<dbReference type="HOGENOM" id="CLU_120582_0_0_1"/>
<evidence type="ECO:0000259" key="2">
    <source>
        <dbReference type="Pfam" id="PF23631"/>
    </source>
</evidence>
<gene>
    <name evidence="3" type="ORF">M407DRAFT_242514</name>
</gene>
<name>A0A0C3QNH8_9AGAM</name>
<evidence type="ECO:0000313" key="3">
    <source>
        <dbReference type="EMBL" id="KIO29621.1"/>
    </source>
</evidence>
<dbReference type="EMBL" id="KN822980">
    <property type="protein sequence ID" value="KIO29621.1"/>
    <property type="molecule type" value="Genomic_DNA"/>
</dbReference>
<accession>A0A0C3QNH8</accession>
<dbReference type="Pfam" id="PF23631">
    <property type="entry name" value="DUF7143"/>
    <property type="match status" value="1"/>
</dbReference>
<protein>
    <recommendedName>
        <fullName evidence="2">DUF7143 domain-containing protein</fullName>
    </recommendedName>
</protein>
<organism evidence="3 4">
    <name type="scientific">Tulasnella calospora MUT 4182</name>
    <dbReference type="NCBI Taxonomy" id="1051891"/>
    <lineage>
        <taxon>Eukaryota</taxon>
        <taxon>Fungi</taxon>
        <taxon>Dikarya</taxon>
        <taxon>Basidiomycota</taxon>
        <taxon>Agaricomycotina</taxon>
        <taxon>Agaricomycetes</taxon>
        <taxon>Cantharellales</taxon>
        <taxon>Tulasnellaceae</taxon>
        <taxon>Tulasnella</taxon>
    </lineage>
</organism>
<feature type="signal peptide" evidence="1">
    <location>
        <begin position="1"/>
        <end position="20"/>
    </location>
</feature>
<evidence type="ECO:0000313" key="4">
    <source>
        <dbReference type="Proteomes" id="UP000054248"/>
    </source>
</evidence>
<proteinExistence type="predicted"/>
<dbReference type="InterPro" id="IPR055567">
    <property type="entry name" value="DUF7143"/>
</dbReference>
<dbReference type="OrthoDB" id="2497581at2759"/>
<feature type="domain" description="DUF7143" evidence="2">
    <location>
        <begin position="33"/>
        <end position="192"/>
    </location>
</feature>
<keyword evidence="1" id="KW-0732">Signal</keyword>
<evidence type="ECO:0000256" key="1">
    <source>
        <dbReference type="SAM" id="SignalP"/>
    </source>
</evidence>
<dbReference type="Proteomes" id="UP000054248">
    <property type="component" value="Unassembled WGS sequence"/>
</dbReference>
<dbReference type="PANTHER" id="PTHR37592:SF1">
    <property type="match status" value="1"/>
</dbReference>
<feature type="chain" id="PRO_5002168693" description="DUF7143 domain-containing protein" evidence="1">
    <location>
        <begin position="21"/>
        <end position="193"/>
    </location>
</feature>
<dbReference type="AlphaFoldDB" id="A0A0C3QNH8"/>
<reference evidence="3 4" key="1">
    <citation type="submission" date="2014-04" db="EMBL/GenBank/DDBJ databases">
        <authorList>
            <consortium name="DOE Joint Genome Institute"/>
            <person name="Kuo A."/>
            <person name="Girlanda M."/>
            <person name="Perotto S."/>
            <person name="Kohler A."/>
            <person name="Nagy L.G."/>
            <person name="Floudas D."/>
            <person name="Copeland A."/>
            <person name="Barry K.W."/>
            <person name="Cichocki N."/>
            <person name="Veneault-Fourrey C."/>
            <person name="LaButti K."/>
            <person name="Lindquist E.A."/>
            <person name="Lipzen A."/>
            <person name="Lundell T."/>
            <person name="Morin E."/>
            <person name="Murat C."/>
            <person name="Sun H."/>
            <person name="Tunlid A."/>
            <person name="Henrissat B."/>
            <person name="Grigoriev I.V."/>
            <person name="Hibbett D.S."/>
            <person name="Martin F."/>
            <person name="Nordberg H.P."/>
            <person name="Cantor M.N."/>
            <person name="Hua S.X."/>
        </authorList>
    </citation>
    <scope>NUCLEOTIDE SEQUENCE [LARGE SCALE GENOMIC DNA]</scope>
    <source>
        <strain evidence="3 4">MUT 4182</strain>
    </source>
</reference>
<dbReference type="PANTHER" id="PTHR37592">
    <property type="match status" value="1"/>
</dbReference>